<evidence type="ECO:0000313" key="2">
    <source>
        <dbReference type="Proteomes" id="UP000075680"/>
    </source>
</evidence>
<gene>
    <name evidence="1" type="ORF">AVENLUH5627_01190</name>
</gene>
<dbReference type="PATRIC" id="fig|52133.18.peg.1236"/>
<sequence>MLKRINISTYYYHSVEIDGYVPFDIHFNEKSPDWYWRGGNGHTSLVEIGLLKTGELSTITLVSFSCHKLIQTGKNLFSSDLAQVYLPIFDVSSWSDDSDDFSSRFKDAFDTEFQLFMGKNYIELVFLTLENTIEYVRDCNFSFGFNVNNELTSLQILNIDEVKMKLFRESLRFDS</sequence>
<name>A0A150HVV1_9GAMM</name>
<dbReference type="RefSeq" id="WP_061518456.1">
    <property type="nucleotide sequence ID" value="NZ_JRUE01000111.1"/>
</dbReference>
<dbReference type="Proteomes" id="UP000075680">
    <property type="component" value="Unassembled WGS sequence"/>
</dbReference>
<evidence type="ECO:0000313" key="1">
    <source>
        <dbReference type="EMBL" id="KXZ71146.1"/>
    </source>
</evidence>
<protein>
    <submittedName>
        <fullName evidence="1">Uncharacterized protein</fullName>
    </submittedName>
</protein>
<reference evidence="1 2" key="1">
    <citation type="journal article" date="2016" name="Sci. Rep.">
        <title>Genomic and phenotypic characterization of the species Acinetobacter venetianus.</title>
        <authorList>
            <person name="Fondi M."/>
            <person name="Maida I."/>
            <person name="Perrin E."/>
            <person name="Orlandini V."/>
            <person name="La Torre L."/>
            <person name="Bosi E."/>
            <person name="Negroni A."/>
            <person name="Zanaroli G."/>
            <person name="Fava F."/>
            <person name="Decorosi F."/>
            <person name="Giovannetti L."/>
            <person name="Viti C."/>
            <person name="Vaneechoutte M."/>
            <person name="Dijkshoorn L."/>
            <person name="Fani R."/>
        </authorList>
    </citation>
    <scope>NUCLEOTIDE SEQUENCE [LARGE SCALE GENOMIC DNA]</scope>
    <source>
        <strain evidence="1 2">LUH5627</strain>
    </source>
</reference>
<organism evidence="1 2">
    <name type="scientific">Acinetobacter venetianus</name>
    <dbReference type="NCBI Taxonomy" id="52133"/>
    <lineage>
        <taxon>Bacteria</taxon>
        <taxon>Pseudomonadati</taxon>
        <taxon>Pseudomonadota</taxon>
        <taxon>Gammaproteobacteria</taxon>
        <taxon>Moraxellales</taxon>
        <taxon>Moraxellaceae</taxon>
        <taxon>Acinetobacter</taxon>
    </lineage>
</organism>
<proteinExistence type="predicted"/>
<dbReference type="AlphaFoldDB" id="A0A150HVV1"/>
<dbReference type="EMBL" id="JRUE01000111">
    <property type="protein sequence ID" value="KXZ71146.1"/>
    <property type="molecule type" value="Genomic_DNA"/>
</dbReference>
<comment type="caution">
    <text evidence="1">The sequence shown here is derived from an EMBL/GenBank/DDBJ whole genome shotgun (WGS) entry which is preliminary data.</text>
</comment>
<accession>A0A150HVV1</accession>